<dbReference type="GO" id="GO:0043531">
    <property type="term" value="F:ADP binding"/>
    <property type="evidence" value="ECO:0007669"/>
    <property type="project" value="InterPro"/>
</dbReference>
<evidence type="ECO:0000256" key="2">
    <source>
        <dbReference type="ARBA" id="ARBA00022614"/>
    </source>
</evidence>
<dbReference type="Gramene" id="TraesCS2D02G591200.1">
    <property type="protein sequence ID" value="TraesCS2D02G591200.1"/>
    <property type="gene ID" value="TraesCS2D02G591200"/>
</dbReference>
<sequence length="547" mass="62083">MSEVVTGPMGTLLPKLADLLMEHYKLHKGVRGEIMFLKAEMESMETALLRISEAPIDQPPDIQVKLWAKAVRDLSYDLEDSIDKFMVRIETHGRPDKSHSFRNFIDKSLSLLTKGKIRHKIGIDIKDIKSRIKEVSERRDRYNVDSVAAAKPIGPTIDTLHILEVVEMLTEGDEVSRKQLKVVSIVGSGGLGKTTLANAVYKKLRVQIGIQKQKLQFDCAAFVSVSLNPNMKQIFKSMLHQLDKQTYQNINEASWGEQQLISEIRTFLENKRCLIVIDDIWDKSVWENIKYALIENGYGSRVITTTRVLDVSLQAGGVYRLKPLSVVNSRKLFYQKIYEMENKSPPNQLVEVSERILKRCRGIPLAILTIGSLLSSEKGRAHTHEYWSKVYKSISSGLDNSHDDVKNMRRILSTMNEEVGNHPATVSLSHVRSLMPRWMCSMSCLFFLSITLNTLEVEDLQFLESIVSLTELEIEVQKPTQDRVNRLATGSAYPFLCLKMFSVKSDTMELRFGRGAMQSLQTLKLDLQDVADTILQFGDFALGLENL</sequence>
<feature type="domain" description="Disease resistance N-terminal" evidence="8">
    <location>
        <begin position="9"/>
        <end position="101"/>
    </location>
</feature>
<dbReference type="InterPro" id="IPR042197">
    <property type="entry name" value="Apaf_helical"/>
</dbReference>
<dbReference type="Gene3D" id="3.40.50.300">
    <property type="entry name" value="P-loop containing nucleotide triphosphate hydrolases"/>
    <property type="match status" value="1"/>
</dbReference>
<dbReference type="Pfam" id="PF23598">
    <property type="entry name" value="LRR_14"/>
    <property type="match status" value="1"/>
</dbReference>
<evidence type="ECO:0000259" key="8">
    <source>
        <dbReference type="Pfam" id="PF18052"/>
    </source>
</evidence>
<dbReference type="GO" id="GO:0006952">
    <property type="term" value="P:defense response"/>
    <property type="evidence" value="ECO:0007669"/>
    <property type="project" value="UniProtKB-KW"/>
</dbReference>
<dbReference type="Pfam" id="PF18052">
    <property type="entry name" value="Rx_N"/>
    <property type="match status" value="1"/>
</dbReference>
<dbReference type="InterPro" id="IPR038005">
    <property type="entry name" value="RX-like_CC"/>
</dbReference>
<evidence type="ECO:0000256" key="3">
    <source>
        <dbReference type="ARBA" id="ARBA00022737"/>
    </source>
</evidence>
<keyword evidence="6" id="KW-0175">Coiled coil</keyword>
<keyword evidence="11" id="KW-1185">Reference proteome</keyword>
<dbReference type="AlphaFoldDB" id="A0A3B6DRS7"/>
<dbReference type="InterPro" id="IPR002182">
    <property type="entry name" value="NB-ARC"/>
</dbReference>
<dbReference type="InterPro" id="IPR041118">
    <property type="entry name" value="Rx_N"/>
</dbReference>
<dbReference type="PANTHER" id="PTHR19338">
    <property type="entry name" value="TRANSLOCASE OF INNER MITOCHONDRIAL MEMBRANE 13 HOMOLOG"/>
    <property type="match status" value="1"/>
</dbReference>
<keyword evidence="5" id="KW-0611">Plant defense</keyword>
<dbReference type="Gramene" id="TraesCLE_scaffold_078812_01G000200.1">
    <property type="protein sequence ID" value="TraesCLE_scaffold_078812_01G000200.1"/>
    <property type="gene ID" value="TraesCLE_scaffold_078812_01G000200"/>
</dbReference>
<dbReference type="Gramene" id="TraesROB_scaffold_019937_01G000400.1">
    <property type="protein sequence ID" value="TraesROB_scaffold_019937_01G000400.1"/>
    <property type="gene ID" value="TraesROB_scaffold_019937_01G000400"/>
</dbReference>
<proteinExistence type="inferred from homology"/>
<reference evidence="10" key="1">
    <citation type="submission" date="2018-08" db="EMBL/GenBank/DDBJ databases">
        <authorList>
            <person name="Rossello M."/>
        </authorList>
    </citation>
    <scope>NUCLEOTIDE SEQUENCE [LARGE SCALE GENOMIC DNA]</scope>
    <source>
        <strain evidence="10">cv. Chinese Spring</strain>
    </source>
</reference>
<dbReference type="SUPFAM" id="SSF52540">
    <property type="entry name" value="P-loop containing nucleoside triphosphate hydrolases"/>
    <property type="match status" value="1"/>
</dbReference>
<evidence type="ECO:0000256" key="5">
    <source>
        <dbReference type="ARBA" id="ARBA00022821"/>
    </source>
</evidence>
<dbReference type="Gene3D" id="1.10.8.430">
    <property type="entry name" value="Helical domain of apoptotic protease-activating factors"/>
    <property type="match status" value="1"/>
</dbReference>
<evidence type="ECO:0000313" key="11">
    <source>
        <dbReference type="Proteomes" id="UP000019116"/>
    </source>
</evidence>
<dbReference type="Gene3D" id="1.20.5.4130">
    <property type="match status" value="1"/>
</dbReference>
<evidence type="ECO:0000259" key="9">
    <source>
        <dbReference type="Pfam" id="PF23598"/>
    </source>
</evidence>
<dbReference type="CDD" id="cd14798">
    <property type="entry name" value="RX-CC_like"/>
    <property type="match status" value="1"/>
</dbReference>
<dbReference type="Gramene" id="TraesCAD_scaffold_004424_01G000700.1">
    <property type="protein sequence ID" value="TraesCAD_scaffold_004424_01G000700.1"/>
    <property type="gene ID" value="TraesCAD_scaffold_004424_01G000700"/>
</dbReference>
<reference evidence="10" key="2">
    <citation type="submission" date="2018-10" db="UniProtKB">
        <authorList>
            <consortium name="EnsemblPlants"/>
        </authorList>
    </citation>
    <scope>IDENTIFICATION</scope>
</reference>
<dbReference type="STRING" id="4565.A0A3B6DRS7"/>
<dbReference type="Gramene" id="TraesCS2D03G1286400.1">
    <property type="protein sequence ID" value="TraesCS2D03G1286400.1.CDS"/>
    <property type="gene ID" value="TraesCS2D03G1286400"/>
</dbReference>
<keyword evidence="2" id="KW-0433">Leucine-rich repeat</keyword>
<dbReference type="PRINTS" id="PR00364">
    <property type="entry name" value="DISEASERSIST"/>
</dbReference>
<dbReference type="EnsemblPlants" id="TraesCS2D02G591200.1">
    <property type="protein sequence ID" value="TraesCS2D02G591200.1"/>
    <property type="gene ID" value="TraesCS2D02G591200"/>
</dbReference>
<feature type="domain" description="Disease resistance R13L4/SHOC-2-like LRR" evidence="9">
    <location>
        <begin position="431"/>
        <end position="547"/>
    </location>
</feature>
<evidence type="ECO:0000259" key="7">
    <source>
        <dbReference type="Pfam" id="PF00931"/>
    </source>
</evidence>
<keyword evidence="4" id="KW-0547">Nucleotide-binding</keyword>
<evidence type="ECO:0008006" key="12">
    <source>
        <dbReference type="Google" id="ProtNLM"/>
    </source>
</evidence>
<dbReference type="PANTHER" id="PTHR19338:SF53">
    <property type="entry name" value="RX N-TERMINAL DOMAIN-CONTAINING PROTEIN"/>
    <property type="match status" value="1"/>
</dbReference>
<dbReference type="InterPro" id="IPR055414">
    <property type="entry name" value="LRR_R13L4/SHOC2-like"/>
</dbReference>
<protein>
    <recommendedName>
        <fullName evidence="12">AAA+ ATPase domain-containing protein</fullName>
    </recommendedName>
</protein>
<comment type="similarity">
    <text evidence="1">Belongs to the disease resistance NB-LRR family.</text>
</comment>
<keyword evidence="3" id="KW-0677">Repeat</keyword>
<feature type="domain" description="NB-ARC" evidence="7">
    <location>
        <begin position="164"/>
        <end position="340"/>
    </location>
</feature>
<dbReference type="CDD" id="cd00267">
    <property type="entry name" value="ABC_ATPase"/>
    <property type="match status" value="1"/>
</dbReference>
<accession>A0A3B6DRS7</accession>
<dbReference type="Gramene" id="TraesKAR2D01G0468150.1">
    <property type="protein sequence ID" value="cds.TraesKAR2D01G0468150.1"/>
    <property type="gene ID" value="TraesKAR2D01G0468150"/>
</dbReference>
<dbReference type="Proteomes" id="UP000019116">
    <property type="component" value="Chromosome 2D"/>
</dbReference>
<evidence type="ECO:0000256" key="4">
    <source>
        <dbReference type="ARBA" id="ARBA00022741"/>
    </source>
</evidence>
<evidence type="ECO:0000256" key="6">
    <source>
        <dbReference type="ARBA" id="ARBA00023054"/>
    </source>
</evidence>
<dbReference type="SMR" id="A0A3B6DRS7"/>
<dbReference type="Pfam" id="PF00931">
    <property type="entry name" value="NB-ARC"/>
    <property type="match status" value="1"/>
</dbReference>
<organism evidence="10">
    <name type="scientific">Triticum aestivum</name>
    <name type="common">Wheat</name>
    <dbReference type="NCBI Taxonomy" id="4565"/>
    <lineage>
        <taxon>Eukaryota</taxon>
        <taxon>Viridiplantae</taxon>
        <taxon>Streptophyta</taxon>
        <taxon>Embryophyta</taxon>
        <taxon>Tracheophyta</taxon>
        <taxon>Spermatophyta</taxon>
        <taxon>Magnoliopsida</taxon>
        <taxon>Liliopsida</taxon>
        <taxon>Poales</taxon>
        <taxon>Poaceae</taxon>
        <taxon>BOP clade</taxon>
        <taxon>Pooideae</taxon>
        <taxon>Triticodae</taxon>
        <taxon>Triticeae</taxon>
        <taxon>Triticinae</taxon>
        <taxon>Triticum</taxon>
    </lineage>
</organism>
<dbReference type="OMA" id="KRCRGIP"/>
<dbReference type="OrthoDB" id="1357022at2759"/>
<name>A0A3B6DRS7_WHEAT</name>
<evidence type="ECO:0000256" key="1">
    <source>
        <dbReference type="ARBA" id="ARBA00008894"/>
    </source>
</evidence>
<dbReference type="InterPro" id="IPR027417">
    <property type="entry name" value="P-loop_NTPase"/>
</dbReference>
<evidence type="ECO:0000313" key="10">
    <source>
        <dbReference type="EnsemblPlants" id="TraesCS2D02G591200.1"/>
    </source>
</evidence>